<dbReference type="PANTHER" id="PTHR40036">
    <property type="entry name" value="MACROCIN O-METHYLTRANSFERASE"/>
    <property type="match status" value="1"/>
</dbReference>
<dbReference type="SUPFAM" id="SSF53335">
    <property type="entry name" value="S-adenosyl-L-methionine-dependent methyltransferases"/>
    <property type="match status" value="1"/>
</dbReference>
<gene>
    <name evidence="1" type="ORF">J0A65_20070</name>
</gene>
<evidence type="ECO:0000313" key="2">
    <source>
        <dbReference type="Proteomes" id="UP000663992"/>
    </source>
</evidence>
<proteinExistence type="predicted"/>
<dbReference type="InterPro" id="IPR029063">
    <property type="entry name" value="SAM-dependent_MTases_sf"/>
</dbReference>
<accession>A0ABS3CYG3</accession>
<sequence>MKKAAQPAAEVALLDAIKAAPVIDSRREHLQHAARTAPAGTAAEFGVFTGNSLAAIIDVRKGLAYGFDSFEGLPSAWDTGAGEPHPVGHFATDLPTDLPNRCHLVKGWFADTVPAWLAEHDESLAMVHIDCDLYESAAEVLSGMNDRIVPGTVLVFDELVDFAEAWYPNWRDGEWKALCEWIAKHKRQVKPLARTAHQQASFVVVE</sequence>
<name>A0ABS3CYG3_9ALTE</name>
<dbReference type="Pfam" id="PF13578">
    <property type="entry name" value="Methyltransf_24"/>
    <property type="match status" value="1"/>
</dbReference>
<dbReference type="EMBL" id="JAFKCS010000033">
    <property type="protein sequence ID" value="MBN7822172.1"/>
    <property type="molecule type" value="Genomic_DNA"/>
</dbReference>
<dbReference type="PANTHER" id="PTHR40036:SF1">
    <property type="entry name" value="MACROCIN O-METHYLTRANSFERASE"/>
    <property type="match status" value="1"/>
</dbReference>
<keyword evidence="1" id="KW-0808">Transferase</keyword>
<reference evidence="1 2" key="1">
    <citation type="submission" date="2021-03" db="EMBL/GenBank/DDBJ databases">
        <title>novel species isolated from a fishpond in China.</title>
        <authorList>
            <person name="Lu H."/>
            <person name="Cai Z."/>
        </authorList>
    </citation>
    <scope>NUCLEOTIDE SEQUENCE [LARGE SCALE GENOMIC DNA]</scope>
    <source>
        <strain evidence="1 2">Y57</strain>
    </source>
</reference>
<dbReference type="InterPro" id="IPR008884">
    <property type="entry name" value="TylF_MeTrfase"/>
</dbReference>
<dbReference type="GO" id="GO:0008168">
    <property type="term" value="F:methyltransferase activity"/>
    <property type="evidence" value="ECO:0007669"/>
    <property type="project" value="UniProtKB-KW"/>
</dbReference>
<dbReference type="Proteomes" id="UP000663992">
    <property type="component" value="Unassembled WGS sequence"/>
</dbReference>
<organism evidence="1 2">
    <name type="scientific">Bowmanella yangjiangensis</name>
    <dbReference type="NCBI Taxonomy" id="2811230"/>
    <lineage>
        <taxon>Bacteria</taxon>
        <taxon>Pseudomonadati</taxon>
        <taxon>Pseudomonadota</taxon>
        <taxon>Gammaproteobacteria</taxon>
        <taxon>Alteromonadales</taxon>
        <taxon>Alteromonadaceae</taxon>
        <taxon>Bowmanella</taxon>
    </lineage>
</organism>
<protein>
    <submittedName>
        <fullName evidence="1">Class I SAM-dependent methyltransferase</fullName>
    </submittedName>
</protein>
<comment type="caution">
    <text evidence="1">The sequence shown here is derived from an EMBL/GenBank/DDBJ whole genome shotgun (WGS) entry which is preliminary data.</text>
</comment>
<keyword evidence="2" id="KW-1185">Reference proteome</keyword>
<dbReference type="Gene3D" id="3.40.50.150">
    <property type="entry name" value="Vaccinia Virus protein VP39"/>
    <property type="match status" value="1"/>
</dbReference>
<keyword evidence="1" id="KW-0489">Methyltransferase</keyword>
<dbReference type="RefSeq" id="WP_206596123.1">
    <property type="nucleotide sequence ID" value="NZ_JAFKCS010000033.1"/>
</dbReference>
<evidence type="ECO:0000313" key="1">
    <source>
        <dbReference type="EMBL" id="MBN7822172.1"/>
    </source>
</evidence>
<dbReference type="GO" id="GO:0032259">
    <property type="term" value="P:methylation"/>
    <property type="evidence" value="ECO:0007669"/>
    <property type="project" value="UniProtKB-KW"/>
</dbReference>